<reference evidence="5" key="1">
    <citation type="journal article" date="2020" name="Phytopathology">
        <title>Genome Sequence Resources of Colletotrichum truncatum, C. plurivorum, C. musicola, and C. sojae: Four Species Pathogenic to Soybean (Glycine max).</title>
        <authorList>
            <person name="Rogerio F."/>
            <person name="Boufleur T.R."/>
            <person name="Ciampi-Guillardi M."/>
            <person name="Sukno S.A."/>
            <person name="Thon M.R."/>
            <person name="Massola Junior N.S."/>
            <person name="Baroncelli R."/>
        </authorList>
    </citation>
    <scope>NUCLEOTIDE SEQUENCE</scope>
    <source>
        <strain evidence="5">LFN00145</strain>
    </source>
</reference>
<dbReference type="SUPFAM" id="SSF48403">
    <property type="entry name" value="Ankyrin repeat"/>
    <property type="match status" value="2"/>
</dbReference>
<feature type="repeat" description="ANK" evidence="2">
    <location>
        <begin position="1297"/>
        <end position="1329"/>
    </location>
</feature>
<protein>
    <submittedName>
        <fullName evidence="5">PFS domain-containing protein</fullName>
    </submittedName>
</protein>
<dbReference type="PROSITE" id="PS50088">
    <property type="entry name" value="ANK_REPEAT"/>
    <property type="match status" value="5"/>
</dbReference>
<feature type="repeat" description="ANK" evidence="2">
    <location>
        <begin position="1161"/>
        <end position="1193"/>
    </location>
</feature>
<evidence type="ECO:0000313" key="6">
    <source>
        <dbReference type="Proteomes" id="UP000654918"/>
    </source>
</evidence>
<dbReference type="GO" id="GO:0009116">
    <property type="term" value="P:nucleoside metabolic process"/>
    <property type="evidence" value="ECO:0007669"/>
    <property type="project" value="InterPro"/>
</dbReference>
<dbReference type="PANTHER" id="PTHR46082">
    <property type="entry name" value="ATP/GTP-BINDING PROTEIN-RELATED"/>
    <property type="match status" value="1"/>
</dbReference>
<sequence length="1382" mass="153405">MTDRHSLGASNNVPGLKRVLSEANNDFDFNAATDAAKRRKSRHEGGTARLHHAEYTVGWICALSIEFAAGRSMLGEIHEDLPRAAGDTNAYVLGSIGEHNVVMACLPEGQYGTNNAAIVASHMLRSFPSICVGLMVGIGGGVPEPLDIRLGDVVVGNKVIQYDMGKLLPGGRVQRTGIPKAPPPLLLNAVAKLRALHETTTTQIPQILRNMHSRYPDMSEYAYPDCEDRLFLATYHHDGALDCSRCSRSELRQRPQRMVRDPRVFYGGIASGNKVVKSGTSRDLMAKELDILCFEMEAAGLMDGFPCIAIRGICDYADSHKNKQWQKYAAATAAAYAKELLSVLAPSCPEKDDIRATRNSRSAALAEDQQAVFARRKSLLESIGFDQIDSRHEDIKNAHYKTCEWLLQDTIYQTWLDTFRLKEHHGFFWISGKPGAGKSTIMKFAFSRAKRDARANSIIMAFFFNARGDILEKSTAGLYRSLLFQLLDEFPELQAVLDDTALIPRRQKSCPSVDVLRELLRNVISDLGPRRLTCFIDALDECDEEQVREMIVYFEDLSEEAIRSNIYLSICFSSRHYPHIDIRYGLKLVLENQFGHQQDLERYVKSHLRAGNGPFEDRVRSQILERAGGVFMWVVLVVQLLNKEFTRGRMLAVEKRMREIPSKLSELFKDILKRDDDGMEDFLLCIQWIIYAKRPLTGMEFYFAMRSGLSGSHQDMLIYDPEKDTDEAMNLLVISASRGLAEITKSSVGVVQFIHESVTDFLIKEKGLQQLWPALWPELWADFPSQSHERLKQCCLSHISLDIARSILSCNDKRFWMGHLFRTCPFLHYAVQHVFHHANTAAEGVPQDSFLENFPVKDWIYFINLLQPQQTRQYPRETTLAYILAINNSVALLECYIRHHPSVHAQGEQHGFPLPAALSQGHFTAARVLLGPAALPYSIHELFGGSLNSYSEGRPLLDWAIRNRNITFAKVMISSGHFDCDQNAQSAVHLMARAGDRAAVLIQLLIQRLLISGEDTENTNSSSVVTHSRGDCLGNGTNGLNFEKTKTLFDSRDQEGRSPLSLAADRGHEAVAQTLLQLEVDLESADTEHQRTPLSFAAEAGHVSIIRLLLEKGSAIESTDLYMNTPLVYALESRHEAAAVLLIESLIERGANPNGQLAGQSRPPPLYIAAEEGLERVVKLLLESGASATNDNSSTWVPLLAAIGAGHTSIAALLRKYGASSDGFLENADVGLYEAVCRGDRSQVALLLANGASADAAKKNGFSALHASVHLCISSDSAYIMRLLLEHGASVNRTDNFGETALHEAARCGKRIAVRVLLENGANMYLKSNSGRKALDIAVGKVHKGVVKELTKHEVDSGLENPERSVLSHDVGRDFSAAFGKD</sequence>
<dbReference type="Gene3D" id="3.40.50.1580">
    <property type="entry name" value="Nucleoside phosphorylase domain"/>
    <property type="match status" value="1"/>
</dbReference>
<dbReference type="SUPFAM" id="SSF53167">
    <property type="entry name" value="Purine and uridine phosphorylases"/>
    <property type="match status" value="1"/>
</dbReference>
<dbReference type="Proteomes" id="UP000654918">
    <property type="component" value="Unassembled WGS sequence"/>
</dbReference>
<organism evidence="5 6">
    <name type="scientific">Colletotrichum plurivorum</name>
    <dbReference type="NCBI Taxonomy" id="2175906"/>
    <lineage>
        <taxon>Eukaryota</taxon>
        <taxon>Fungi</taxon>
        <taxon>Dikarya</taxon>
        <taxon>Ascomycota</taxon>
        <taxon>Pezizomycotina</taxon>
        <taxon>Sordariomycetes</taxon>
        <taxon>Hypocreomycetidae</taxon>
        <taxon>Glomerellales</taxon>
        <taxon>Glomerellaceae</taxon>
        <taxon>Colletotrichum</taxon>
        <taxon>Colletotrichum orchidearum species complex</taxon>
    </lineage>
</organism>
<keyword evidence="2" id="KW-0040">ANK repeat</keyword>
<dbReference type="InterPro" id="IPR053137">
    <property type="entry name" value="NLR-like"/>
</dbReference>
<dbReference type="InterPro" id="IPR036770">
    <property type="entry name" value="Ankyrin_rpt-contain_sf"/>
</dbReference>
<keyword evidence="1" id="KW-0677">Repeat</keyword>
<dbReference type="SUPFAM" id="SSF52540">
    <property type="entry name" value="P-loop containing nucleoside triphosphate hydrolases"/>
    <property type="match status" value="1"/>
</dbReference>
<dbReference type="InterPro" id="IPR000845">
    <property type="entry name" value="Nucleoside_phosphorylase_d"/>
</dbReference>
<dbReference type="Pfam" id="PF01048">
    <property type="entry name" value="PNP_UDP_1"/>
    <property type="match status" value="1"/>
</dbReference>
<dbReference type="InterPro" id="IPR056884">
    <property type="entry name" value="NPHP3-like_N"/>
</dbReference>
<comment type="caution">
    <text evidence="5">The sequence shown here is derived from an EMBL/GenBank/DDBJ whole genome shotgun (WGS) entry which is preliminary data.</text>
</comment>
<dbReference type="Pfam" id="PF24883">
    <property type="entry name" value="NPHP3_N"/>
    <property type="match status" value="1"/>
</dbReference>
<proteinExistence type="predicted"/>
<evidence type="ECO:0000313" key="5">
    <source>
        <dbReference type="EMBL" id="KAF6825114.1"/>
    </source>
</evidence>
<feature type="repeat" description="ANK" evidence="2">
    <location>
        <begin position="1260"/>
        <end position="1296"/>
    </location>
</feature>
<name>A0A8H6K4T5_9PEZI</name>
<evidence type="ECO:0000259" key="3">
    <source>
        <dbReference type="Pfam" id="PF01048"/>
    </source>
</evidence>
<dbReference type="EMBL" id="WIGO01000180">
    <property type="protein sequence ID" value="KAF6825114.1"/>
    <property type="molecule type" value="Genomic_DNA"/>
</dbReference>
<feature type="domain" description="Nucleoside phosphorylase" evidence="3">
    <location>
        <begin position="60"/>
        <end position="340"/>
    </location>
</feature>
<dbReference type="InterPro" id="IPR002110">
    <property type="entry name" value="Ankyrin_rpt"/>
</dbReference>
<evidence type="ECO:0000259" key="4">
    <source>
        <dbReference type="Pfam" id="PF24883"/>
    </source>
</evidence>
<dbReference type="InterPro" id="IPR035994">
    <property type="entry name" value="Nucleoside_phosphorylase_sf"/>
</dbReference>
<dbReference type="InterPro" id="IPR027417">
    <property type="entry name" value="P-loop_NTPase"/>
</dbReference>
<feature type="repeat" description="ANK" evidence="2">
    <location>
        <begin position="1055"/>
        <end position="1087"/>
    </location>
</feature>
<feature type="domain" description="Nephrocystin 3-like N-terminal" evidence="4">
    <location>
        <begin position="402"/>
        <end position="575"/>
    </location>
</feature>
<dbReference type="SMART" id="SM00248">
    <property type="entry name" value="ANK"/>
    <property type="match status" value="10"/>
</dbReference>
<keyword evidence="6" id="KW-1185">Reference proteome</keyword>
<evidence type="ECO:0000256" key="2">
    <source>
        <dbReference type="PROSITE-ProRule" id="PRU00023"/>
    </source>
</evidence>
<gene>
    <name evidence="5" type="ORF">CPLU01_10482</name>
</gene>
<dbReference type="PROSITE" id="PS50297">
    <property type="entry name" value="ANK_REP_REGION"/>
    <property type="match status" value="5"/>
</dbReference>
<evidence type="ECO:0000256" key="1">
    <source>
        <dbReference type="ARBA" id="ARBA00022737"/>
    </source>
</evidence>
<dbReference type="PANTHER" id="PTHR46082:SF11">
    <property type="entry name" value="AAA+ ATPASE DOMAIN-CONTAINING PROTEIN-RELATED"/>
    <property type="match status" value="1"/>
</dbReference>
<dbReference type="Pfam" id="PF12796">
    <property type="entry name" value="Ank_2"/>
    <property type="match status" value="2"/>
</dbReference>
<dbReference type="Gene3D" id="3.40.50.300">
    <property type="entry name" value="P-loop containing nucleotide triphosphate hydrolases"/>
    <property type="match status" value="1"/>
</dbReference>
<accession>A0A8H6K4T5</accession>
<dbReference type="Gene3D" id="1.25.40.20">
    <property type="entry name" value="Ankyrin repeat-containing domain"/>
    <property type="match status" value="3"/>
</dbReference>
<feature type="repeat" description="ANK" evidence="2">
    <location>
        <begin position="1089"/>
        <end position="1121"/>
    </location>
</feature>
<dbReference type="GO" id="GO:0003824">
    <property type="term" value="F:catalytic activity"/>
    <property type="evidence" value="ECO:0007669"/>
    <property type="project" value="InterPro"/>
</dbReference>